<dbReference type="PANTHER" id="PTHR11559">
    <property type="entry name" value="CARBOXYLESTERASE"/>
    <property type="match status" value="1"/>
</dbReference>
<dbReference type="InterPro" id="IPR002018">
    <property type="entry name" value="CarbesteraseB"/>
</dbReference>
<accession>A0ABN8EEG2</accession>
<keyword evidence="2" id="KW-0732">Signal</keyword>
<evidence type="ECO:0000256" key="1">
    <source>
        <dbReference type="ARBA" id="ARBA00023180"/>
    </source>
</evidence>
<evidence type="ECO:0000313" key="4">
    <source>
        <dbReference type="EMBL" id="CAH0688108.1"/>
    </source>
</evidence>
<reference evidence="4" key="1">
    <citation type="submission" date="2021-12" db="EMBL/GenBank/DDBJ databases">
        <authorList>
            <person name="King R."/>
        </authorList>
    </citation>
    <scope>NUCLEOTIDE SEQUENCE</scope>
</reference>
<name>A0ABN8EEG2_CHISP</name>
<keyword evidence="5" id="KW-1185">Reference proteome</keyword>
<organism evidence="4 5">
    <name type="scientific">Chilo suppressalis</name>
    <name type="common">Asiatic rice borer moth</name>
    <dbReference type="NCBI Taxonomy" id="168631"/>
    <lineage>
        <taxon>Eukaryota</taxon>
        <taxon>Metazoa</taxon>
        <taxon>Ecdysozoa</taxon>
        <taxon>Arthropoda</taxon>
        <taxon>Hexapoda</taxon>
        <taxon>Insecta</taxon>
        <taxon>Pterygota</taxon>
        <taxon>Neoptera</taxon>
        <taxon>Endopterygota</taxon>
        <taxon>Lepidoptera</taxon>
        <taxon>Glossata</taxon>
        <taxon>Ditrysia</taxon>
        <taxon>Pyraloidea</taxon>
        <taxon>Crambidae</taxon>
        <taxon>Crambinae</taxon>
        <taxon>Chilo</taxon>
    </lineage>
</organism>
<dbReference type="InterPro" id="IPR050309">
    <property type="entry name" value="Type-B_Carboxylest/Lipase"/>
</dbReference>
<sequence length="548" mass="60521">MGGFGALLLFSIFGASLGTDSVNIVKTKYGEVEGSLASNGVCYEYLGIRYALPVKFKSPKEPPSHSDVYKADGRAVICPQFPCNDPLAVPSDNEDCLVLNVFTPSSVQNTTLPVIVFLHGGGFGVGTGSPSIYGPQYLVSHDVIVVTINYRLNAYGFLNLGIKEAPGNAGLKDIRAALRWIQENIGGFNGDPDNVTVLGQGSGGIAALYLTLSKSTKGLFHKIISESGPLFAPQSFDANPLKTASQVAKSLELISTDPKDLLTLYTETSVLKLEEAISKQMNAKSIFVPSVEEVFEDDEDEPFLTDTPFNILSKGIKHESFNPVPIIVGLNTVEGLTSTLDYYTITSQMDRIKHEDFSVLDQRSLLVPEKEKDNFRKTLKDTYFADIDSDETLIGGIINLNSDFSYVGPMSLCSEFYANSSGLPVYQYVFNYIGNRNLGRLLTNSSLPATANQDELFYVFELERLPLPMDEDDARMLTFMTMMWTNFAKFGTPTPDPDNGEWLPYPHHLAIDLEPQYVSPLTPERAYFWRAFYLDFGAEIEKKRETPS</sequence>
<evidence type="ECO:0000256" key="2">
    <source>
        <dbReference type="SAM" id="SignalP"/>
    </source>
</evidence>
<evidence type="ECO:0000259" key="3">
    <source>
        <dbReference type="Pfam" id="PF00135"/>
    </source>
</evidence>
<dbReference type="Proteomes" id="UP001153292">
    <property type="component" value="Chromosome 27"/>
</dbReference>
<keyword evidence="1" id="KW-0325">Glycoprotein</keyword>
<feature type="chain" id="PRO_5045155137" description="Carboxylesterase type B domain-containing protein" evidence="2">
    <location>
        <begin position="19"/>
        <end position="548"/>
    </location>
</feature>
<dbReference type="EMBL" id="OU963920">
    <property type="protein sequence ID" value="CAH0688108.1"/>
    <property type="molecule type" value="Genomic_DNA"/>
</dbReference>
<dbReference type="Gene3D" id="3.40.50.1820">
    <property type="entry name" value="alpha/beta hydrolase"/>
    <property type="match status" value="1"/>
</dbReference>
<dbReference type="Pfam" id="PF00135">
    <property type="entry name" value="COesterase"/>
    <property type="match status" value="1"/>
</dbReference>
<evidence type="ECO:0000313" key="5">
    <source>
        <dbReference type="Proteomes" id="UP001153292"/>
    </source>
</evidence>
<dbReference type="InterPro" id="IPR029058">
    <property type="entry name" value="AB_hydrolase_fold"/>
</dbReference>
<gene>
    <name evidence="4" type="ORF">CHILSU_LOCUS7393</name>
</gene>
<feature type="signal peptide" evidence="2">
    <location>
        <begin position="1"/>
        <end position="18"/>
    </location>
</feature>
<protein>
    <recommendedName>
        <fullName evidence="3">Carboxylesterase type B domain-containing protein</fullName>
    </recommendedName>
</protein>
<feature type="domain" description="Carboxylesterase type B" evidence="3">
    <location>
        <begin position="23"/>
        <end position="522"/>
    </location>
</feature>
<proteinExistence type="predicted"/>
<dbReference type="SUPFAM" id="SSF53474">
    <property type="entry name" value="alpha/beta-Hydrolases"/>
    <property type="match status" value="1"/>
</dbReference>